<evidence type="ECO:0000256" key="2">
    <source>
        <dbReference type="ARBA" id="ARBA00023015"/>
    </source>
</evidence>
<dbReference type="InterPro" id="IPR014036">
    <property type="entry name" value="DeoR-like_C"/>
</dbReference>
<evidence type="ECO:0000256" key="3">
    <source>
        <dbReference type="ARBA" id="ARBA00023163"/>
    </source>
</evidence>
<dbReference type="InterPro" id="IPR050313">
    <property type="entry name" value="Carb_Metab_HTH_regulators"/>
</dbReference>
<evidence type="ECO:0000313" key="6">
    <source>
        <dbReference type="Proteomes" id="UP001560019"/>
    </source>
</evidence>
<reference evidence="5 6" key="1">
    <citation type="submission" date="2024-06" db="EMBL/GenBank/DDBJ databases">
        <title>Genome of Rhodovulum iodosum, a marine photoferrotroph.</title>
        <authorList>
            <person name="Bianchini G."/>
            <person name="Nikeleit V."/>
            <person name="Kappler A."/>
            <person name="Bryce C."/>
            <person name="Sanchez-Baracaldo P."/>
        </authorList>
    </citation>
    <scope>NUCLEOTIDE SEQUENCE [LARGE SCALE GENOMIC DNA]</scope>
    <source>
        <strain evidence="5 6">UT/N1</strain>
    </source>
</reference>
<dbReference type="PANTHER" id="PTHR30363:SF4">
    <property type="entry name" value="GLYCEROL-3-PHOSPHATE REGULON REPRESSOR"/>
    <property type="match status" value="1"/>
</dbReference>
<name>A0ABV3XT09_9RHOB</name>
<dbReference type="EMBL" id="JBEHHI010000001">
    <property type="protein sequence ID" value="MEX5728209.1"/>
    <property type="molecule type" value="Genomic_DNA"/>
</dbReference>
<dbReference type="PRINTS" id="PR00037">
    <property type="entry name" value="HTHLACR"/>
</dbReference>
<comment type="caution">
    <text evidence="5">The sequence shown here is derived from an EMBL/GenBank/DDBJ whole genome shotgun (WGS) entry which is preliminary data.</text>
</comment>
<dbReference type="PROSITE" id="PS51000">
    <property type="entry name" value="HTH_DEOR_2"/>
    <property type="match status" value="1"/>
</dbReference>
<protein>
    <submittedName>
        <fullName evidence="5">DeoR family glycerol-3-phosphate regulon repressor</fullName>
    </submittedName>
</protein>
<accession>A0ABV3XT09</accession>
<keyword evidence="2" id="KW-0805">Transcription regulation</keyword>
<dbReference type="PANTHER" id="PTHR30363">
    <property type="entry name" value="HTH-TYPE TRANSCRIPTIONAL REGULATOR SRLR-RELATED"/>
    <property type="match status" value="1"/>
</dbReference>
<dbReference type="SUPFAM" id="SSF100950">
    <property type="entry name" value="NagB/RpiA/CoA transferase-like"/>
    <property type="match status" value="1"/>
</dbReference>
<sequence>MSQTFRHPEILEIARREGKVTVDDLAARFGVTLQTIRRDLTELAEAGRLERVHGGAILPSGTTNIGYQERRALNADAKAAIARACAARVPGDASLFLNIGTSTEAVARELLHHRNLMVVTNNMNVANILVANRDCEIIVTGGQLRRTDGGLVGSLAAGTIGQFKFDLAVIGCSALDRDGDMLDFDIQEVGVSQAILRQSRRTFLVADQSKRQRTAPARIASLAEIDTVFTDRPLPPDLQRRCAEWGTEVVIAEADGDR</sequence>
<evidence type="ECO:0000256" key="1">
    <source>
        <dbReference type="ARBA" id="ARBA00022491"/>
    </source>
</evidence>
<dbReference type="Proteomes" id="UP001560019">
    <property type="component" value="Unassembled WGS sequence"/>
</dbReference>
<evidence type="ECO:0000259" key="4">
    <source>
        <dbReference type="PROSITE" id="PS51000"/>
    </source>
</evidence>
<organism evidence="5 6">
    <name type="scientific">Rhodovulum iodosum</name>
    <dbReference type="NCBI Taxonomy" id="68291"/>
    <lineage>
        <taxon>Bacteria</taxon>
        <taxon>Pseudomonadati</taxon>
        <taxon>Pseudomonadota</taxon>
        <taxon>Alphaproteobacteria</taxon>
        <taxon>Rhodobacterales</taxon>
        <taxon>Paracoccaceae</taxon>
        <taxon>Rhodovulum</taxon>
    </lineage>
</organism>
<dbReference type="InterPro" id="IPR036388">
    <property type="entry name" value="WH-like_DNA-bd_sf"/>
</dbReference>
<dbReference type="InterPro" id="IPR036390">
    <property type="entry name" value="WH_DNA-bd_sf"/>
</dbReference>
<dbReference type="SMART" id="SM01134">
    <property type="entry name" value="DeoRC"/>
    <property type="match status" value="1"/>
</dbReference>
<dbReference type="RefSeq" id="WP_125408554.1">
    <property type="nucleotide sequence ID" value="NZ_JBEHHI010000001.1"/>
</dbReference>
<keyword evidence="1" id="KW-0678">Repressor</keyword>
<dbReference type="Gene3D" id="3.30.750.70">
    <property type="entry name" value="4-hydroxybutyrate coenzyme like domains"/>
    <property type="match status" value="1"/>
</dbReference>
<keyword evidence="6" id="KW-1185">Reference proteome</keyword>
<feature type="domain" description="HTH deoR-type" evidence="4">
    <location>
        <begin position="3"/>
        <end position="58"/>
    </location>
</feature>
<dbReference type="SMART" id="SM00420">
    <property type="entry name" value="HTH_DEOR"/>
    <property type="match status" value="1"/>
</dbReference>
<dbReference type="InterPro" id="IPR001034">
    <property type="entry name" value="DeoR_HTH"/>
</dbReference>
<gene>
    <name evidence="5" type="ORF">Ga0609869_001562</name>
</gene>
<dbReference type="SUPFAM" id="SSF46785">
    <property type="entry name" value="Winged helix' DNA-binding domain"/>
    <property type="match status" value="1"/>
</dbReference>
<keyword evidence="3" id="KW-0804">Transcription</keyword>
<dbReference type="Pfam" id="PF08220">
    <property type="entry name" value="HTH_DeoR"/>
    <property type="match status" value="1"/>
</dbReference>
<evidence type="ECO:0000313" key="5">
    <source>
        <dbReference type="EMBL" id="MEX5728209.1"/>
    </source>
</evidence>
<dbReference type="Gene3D" id="1.10.10.10">
    <property type="entry name" value="Winged helix-like DNA-binding domain superfamily/Winged helix DNA-binding domain"/>
    <property type="match status" value="1"/>
</dbReference>
<proteinExistence type="predicted"/>
<dbReference type="InterPro" id="IPR037171">
    <property type="entry name" value="NagB/RpiA_transferase-like"/>
</dbReference>
<dbReference type="Pfam" id="PF00455">
    <property type="entry name" value="DeoRC"/>
    <property type="match status" value="1"/>
</dbReference>